<dbReference type="EMBL" id="CAUYUJ010022078">
    <property type="protein sequence ID" value="CAK0908792.1"/>
    <property type="molecule type" value="Genomic_DNA"/>
</dbReference>
<feature type="region of interest" description="Disordered" evidence="1">
    <location>
        <begin position="90"/>
        <end position="118"/>
    </location>
</feature>
<name>A0ABN9Y805_9DINO</name>
<proteinExistence type="predicted"/>
<evidence type="ECO:0000313" key="2">
    <source>
        <dbReference type="EMBL" id="CAK0853841.1"/>
    </source>
</evidence>
<reference evidence="3" key="1">
    <citation type="submission" date="2023-10" db="EMBL/GenBank/DDBJ databases">
        <authorList>
            <person name="Chen Y."/>
            <person name="Shah S."/>
            <person name="Dougan E. K."/>
            <person name="Thang M."/>
            <person name="Chan C."/>
        </authorList>
    </citation>
    <scope>NUCLEOTIDE SEQUENCE [LARGE SCALE GENOMIC DNA]</scope>
</reference>
<comment type="caution">
    <text evidence="3">The sequence shown here is derived from an EMBL/GenBank/DDBJ whole genome shotgun (WGS) entry which is preliminary data.</text>
</comment>
<feature type="region of interest" description="Disordered" evidence="1">
    <location>
        <begin position="1"/>
        <end position="21"/>
    </location>
</feature>
<protein>
    <submittedName>
        <fullName evidence="3">Uncharacterized protein</fullName>
    </submittedName>
</protein>
<accession>A0ABN9Y805</accession>
<sequence>MGPRIPWRTPLAQPAAPRTPGQEEQWTQILQLERPPTQPVTNQLPPDLLLCWCLRISSRPVMGGASGALRRLGSCRAALRCLRRRLRPRQVAAARARPRARRRALAPPPLRDAGTGPTIDMEKQMICSREARHVPRLPMELMHMIAGLAPLIAGIEMLQEQATVTHPGTTMPRTEITGS</sequence>
<evidence type="ECO:0000313" key="3">
    <source>
        <dbReference type="EMBL" id="CAK0908792.1"/>
    </source>
</evidence>
<gene>
    <name evidence="2" type="ORF">PCOR1329_LOCUS45188</name>
    <name evidence="3" type="ORF">PCOR1329_LOCUS83387</name>
</gene>
<dbReference type="EMBL" id="CAUYUJ010015430">
    <property type="protein sequence ID" value="CAK0853841.1"/>
    <property type="molecule type" value="Genomic_DNA"/>
</dbReference>
<evidence type="ECO:0000313" key="4">
    <source>
        <dbReference type="Proteomes" id="UP001189429"/>
    </source>
</evidence>
<evidence type="ECO:0000256" key="1">
    <source>
        <dbReference type="SAM" id="MobiDB-lite"/>
    </source>
</evidence>
<organism evidence="3 4">
    <name type="scientific">Prorocentrum cordatum</name>
    <dbReference type="NCBI Taxonomy" id="2364126"/>
    <lineage>
        <taxon>Eukaryota</taxon>
        <taxon>Sar</taxon>
        <taxon>Alveolata</taxon>
        <taxon>Dinophyceae</taxon>
        <taxon>Prorocentrales</taxon>
        <taxon>Prorocentraceae</taxon>
        <taxon>Prorocentrum</taxon>
    </lineage>
</organism>
<keyword evidence="4" id="KW-1185">Reference proteome</keyword>
<dbReference type="Proteomes" id="UP001189429">
    <property type="component" value="Unassembled WGS sequence"/>
</dbReference>